<feature type="domain" description="BT-3987-like N-terminal" evidence="1">
    <location>
        <begin position="30"/>
        <end position="156"/>
    </location>
</feature>
<gene>
    <name evidence="3" type="ORF">D9O36_02370</name>
</gene>
<dbReference type="Pfam" id="PF18620">
    <property type="entry name" value="DUF5627"/>
    <property type="match status" value="1"/>
</dbReference>
<dbReference type="OrthoDB" id="1041979at2"/>
<dbReference type="InterPro" id="IPR013728">
    <property type="entry name" value="BT_3987-like_N"/>
</dbReference>
<dbReference type="InterPro" id="IPR040580">
    <property type="entry name" value="DUF5627"/>
</dbReference>
<dbReference type="Pfam" id="PF08522">
    <property type="entry name" value="BT_3987-like_N"/>
    <property type="match status" value="1"/>
</dbReference>
<proteinExistence type="predicted"/>
<dbReference type="PROSITE" id="PS51257">
    <property type="entry name" value="PROKAR_LIPOPROTEIN"/>
    <property type="match status" value="1"/>
</dbReference>
<organism evidence="3 4">
    <name type="scientific">Zobellia amurskyensis</name>
    <dbReference type="NCBI Taxonomy" id="248905"/>
    <lineage>
        <taxon>Bacteria</taxon>
        <taxon>Pseudomonadati</taxon>
        <taxon>Bacteroidota</taxon>
        <taxon>Flavobacteriia</taxon>
        <taxon>Flavobacteriales</taxon>
        <taxon>Flavobacteriaceae</taxon>
        <taxon>Zobellia</taxon>
    </lineage>
</organism>
<protein>
    <submittedName>
        <fullName evidence="3">DUF1735 domain-containing protein</fullName>
    </submittedName>
</protein>
<evidence type="ECO:0000313" key="4">
    <source>
        <dbReference type="Proteomes" id="UP000540519"/>
    </source>
</evidence>
<dbReference type="Proteomes" id="UP000540519">
    <property type="component" value="Unassembled WGS sequence"/>
</dbReference>
<dbReference type="EMBL" id="RCNR01000003">
    <property type="protein sequence ID" value="MUH34675.1"/>
    <property type="molecule type" value="Genomic_DNA"/>
</dbReference>
<keyword evidence="4" id="KW-1185">Reference proteome</keyword>
<sequence length="341" mass="38440">MNTRYFIGILSILFLVSCSNTEPEFDDFDTQTVYFPYQTPARTLILGNYDQGINVEDNAHRFEITALMTGVYSNDEERKIHFEVDNSLLTNVANVKPLPASYYTFENISPVTIPSGDTKARIQVQLYDDFFNDTLSFGAANTTNYVIPLRLTQAENIDSIHSGVSFEGITDLDRANAGHWDILPKDYTLFGIKYMNRFHGNYLRRGTDMITTGTPILGREYNAEFTVDDEIAFVATSGFNKVHLENIIGRGENSSPGNVAMELSFTEDDCTISSYKDDPYNISGTGKFVEGGDTWGGKPRDVIYLDYTYTDADNSETHAVKDTLVIRDRTAVFEEFEIELK</sequence>
<reference evidence="3 4" key="1">
    <citation type="journal article" date="2019" name="Mar. Drugs">
        <title>Comparative Genomics and CAZyme Genome Repertoires of Marine Zobellia amurskyensis KMM 3526(T) and Zobellia laminariae KMM 3676(T).</title>
        <authorList>
            <person name="Chernysheva N."/>
            <person name="Bystritskaya E."/>
            <person name="Stenkova A."/>
            <person name="Golovkin I."/>
            <person name="Nedashkovskaya O."/>
            <person name="Isaeva M."/>
        </authorList>
    </citation>
    <scope>NUCLEOTIDE SEQUENCE [LARGE SCALE GENOMIC DNA]</scope>
    <source>
        <strain evidence="3 4">KMM 3526</strain>
    </source>
</reference>
<dbReference type="Gene3D" id="2.40.128.420">
    <property type="match status" value="1"/>
</dbReference>
<accession>A0A7X2ZQS3</accession>
<evidence type="ECO:0000259" key="2">
    <source>
        <dbReference type="Pfam" id="PF18620"/>
    </source>
</evidence>
<dbReference type="RefSeq" id="WP_155598683.1">
    <property type="nucleotide sequence ID" value="NZ_RCNR01000003.1"/>
</dbReference>
<evidence type="ECO:0000313" key="3">
    <source>
        <dbReference type="EMBL" id="MUH34675.1"/>
    </source>
</evidence>
<evidence type="ECO:0000259" key="1">
    <source>
        <dbReference type="Pfam" id="PF08522"/>
    </source>
</evidence>
<dbReference type="AlphaFoldDB" id="A0A7X2ZQS3"/>
<feature type="domain" description="DUF5627" evidence="2">
    <location>
        <begin position="198"/>
        <end position="330"/>
    </location>
</feature>
<name>A0A7X2ZQS3_9FLAO</name>
<dbReference type="Gene3D" id="2.60.40.1740">
    <property type="entry name" value="hypothetical protein (bacova_03559)"/>
    <property type="match status" value="1"/>
</dbReference>
<comment type="caution">
    <text evidence="3">The sequence shown here is derived from an EMBL/GenBank/DDBJ whole genome shotgun (WGS) entry which is preliminary data.</text>
</comment>